<dbReference type="EMBL" id="AUPL01006687">
    <property type="protein sequence ID" value="ESL05655.1"/>
    <property type="molecule type" value="Genomic_DNA"/>
</dbReference>
<gene>
    <name evidence="3" type="ORF">TRSC58_06687</name>
</gene>
<dbReference type="OrthoDB" id="248692at2759"/>
<reference evidence="3 4" key="1">
    <citation type="submission" date="2013-07" db="EMBL/GenBank/DDBJ databases">
        <authorList>
            <person name="Stoco P.H."/>
            <person name="Wagner G."/>
            <person name="Gerber A."/>
            <person name="Zaha A."/>
            <person name="Thompson C."/>
            <person name="Bartholomeu D.C."/>
            <person name="Luckemeyer D.D."/>
            <person name="Bahia D."/>
            <person name="Loreto E."/>
            <person name="Prestes E.B."/>
            <person name="Lima F.M."/>
            <person name="Rodrigues-Luiz G."/>
            <person name="Vallejo G.A."/>
            <person name="Filho J.F."/>
            <person name="Monteiro K.M."/>
            <person name="Tyler K.M."/>
            <person name="de Almeida L.G."/>
            <person name="Ortiz M.F."/>
            <person name="Siervo M.A."/>
            <person name="de Moraes M.H."/>
            <person name="Cunha O.L."/>
            <person name="Mendonca-Neto R."/>
            <person name="Silva R."/>
            <person name="Teixeira S.M."/>
            <person name="Murta S.M."/>
            <person name="Sincero T.C."/>
            <person name="Mendes T.A."/>
            <person name="Urmenyi T.P."/>
            <person name="Silva V.G."/>
            <person name="da Rocha W.D."/>
            <person name="Andersson B."/>
            <person name="Romanha A.J."/>
            <person name="Steindel M."/>
            <person name="de Vasconcelos A.T."/>
            <person name="Grisard E.C."/>
        </authorList>
    </citation>
    <scope>NUCLEOTIDE SEQUENCE [LARGE SCALE GENOMIC DNA]</scope>
    <source>
        <strain evidence="3 4">SC58</strain>
    </source>
</reference>
<feature type="coiled-coil region" evidence="1">
    <location>
        <begin position="367"/>
        <end position="394"/>
    </location>
</feature>
<feature type="region of interest" description="Disordered" evidence="2">
    <location>
        <begin position="464"/>
        <end position="561"/>
    </location>
</feature>
<name>A0A061IUD5_TRYRA</name>
<keyword evidence="1" id="KW-0175">Coiled coil</keyword>
<evidence type="ECO:0000313" key="3">
    <source>
        <dbReference type="EMBL" id="ESL05655.1"/>
    </source>
</evidence>
<feature type="compositionally biased region" description="Polar residues" evidence="2">
    <location>
        <begin position="490"/>
        <end position="501"/>
    </location>
</feature>
<keyword evidence="4" id="KW-1185">Reference proteome</keyword>
<evidence type="ECO:0000256" key="1">
    <source>
        <dbReference type="SAM" id="Coils"/>
    </source>
</evidence>
<sequence>MLPPRPAQSGGYLAEKDSQRPPRGGLQPTELLLSPHGPLRQGKASNEIKSKGSAATAAAGALSLTPPPPLPSSACTVDNRSAALSRLSGRPVSACTLAPPSLEISHDVWLATGHCHGEAEVPAAARRSSQGMAATTTMTVGGVDLVAWRDSPAVTLSVTGAYQKALFLASTYADGCGVSGAWHLRQCCCTENLLRYIIELEQENEVLRLALIEGSERRLRQRFCGGLSRDSGYDQQRDVFSSVREFSSNHHHQQQHLLQRVKEVEQNVRSHFQDELERLQKQHAADATAAVQGGTRGESYESTLAQSERRRWKEHVRHTVEELTLLHREKEKQAAGVTAASVAFRAEGSGCCHAQDVDNCDSTDSRIAALQTEVEHWKCEAEKARARARLYQDQALKELQHMHAVYRHALGEERSAFPSADAMPLAAGGMVGELAVGDASQERTADVAAAPPTPNLLAPSCIKEEEKEEEQSYAEKQGDQAVSRGFPRNASPSLSCATSRTSGGGEEAEKRAATAPRLFDATVGSTEAAAGSQKLARRSYHSDVYLRRESVTNDERVSAGV</sequence>
<dbReference type="VEuPathDB" id="TriTrypDB:TRSC58_06687"/>
<accession>A0A061IUD5</accession>
<feature type="compositionally biased region" description="Basic and acidic residues" evidence="2">
    <location>
        <begin position="540"/>
        <end position="561"/>
    </location>
</feature>
<comment type="caution">
    <text evidence="3">The sequence shown here is derived from an EMBL/GenBank/DDBJ whole genome shotgun (WGS) entry which is preliminary data.</text>
</comment>
<feature type="region of interest" description="Disordered" evidence="2">
    <location>
        <begin position="286"/>
        <end position="306"/>
    </location>
</feature>
<organism evidence="3 4">
    <name type="scientific">Trypanosoma rangeli SC58</name>
    <dbReference type="NCBI Taxonomy" id="429131"/>
    <lineage>
        <taxon>Eukaryota</taxon>
        <taxon>Discoba</taxon>
        <taxon>Euglenozoa</taxon>
        <taxon>Kinetoplastea</taxon>
        <taxon>Metakinetoplastina</taxon>
        <taxon>Trypanosomatida</taxon>
        <taxon>Trypanosomatidae</taxon>
        <taxon>Trypanosoma</taxon>
        <taxon>Herpetosoma</taxon>
    </lineage>
</organism>
<feature type="region of interest" description="Disordered" evidence="2">
    <location>
        <begin position="1"/>
        <end position="52"/>
    </location>
</feature>
<evidence type="ECO:0000256" key="2">
    <source>
        <dbReference type="SAM" id="MobiDB-lite"/>
    </source>
</evidence>
<proteinExistence type="predicted"/>
<evidence type="ECO:0000313" key="4">
    <source>
        <dbReference type="Proteomes" id="UP000031737"/>
    </source>
</evidence>
<dbReference type="AlphaFoldDB" id="A0A061IUD5"/>
<protein>
    <submittedName>
        <fullName evidence="3">Uncharacterized protein</fullName>
    </submittedName>
</protein>
<dbReference type="Proteomes" id="UP000031737">
    <property type="component" value="Unassembled WGS sequence"/>
</dbReference>